<name>A0A6B0RXK7_9CETA</name>
<keyword evidence="4" id="KW-1185">Reference proteome</keyword>
<comment type="caution">
    <text evidence="3">The sequence shown here is derived from an EMBL/GenBank/DDBJ whole genome shotgun (WGS) entry which is preliminary data.</text>
</comment>
<dbReference type="SUPFAM" id="SSF48726">
    <property type="entry name" value="Immunoglobulin"/>
    <property type="match status" value="2"/>
</dbReference>
<sequence length="681" mass="71214">MSWEGPHHGLDAELLGLLAYGSGVEAQTVIQEPSLSVSPGGTVTLTCGLSSGSVTTYNEPSWYQQTPGQAPRNVIYNTNTRASGVPDRFSASISGNKVTLTIMGAQPEDEADYHCLLYQGSGSYGCTQPQHHNRTETLALERAPIPGPALSCSTWVWSHLGVGRTCVLALEEETRDGEAGALSADLGSEQQQEGLSGQHSSCEDPDSEVSSARLSRPPCGLAVGIAGHSLWTHPPPTHPHCQPRLNYYHFLHFPELDTATRETTPVPQGCPSRVDSTGLRFHPSLTPTSSFSPGSTRMRKVKQCNPGHGEFCKGPSAVCVRSHFMFWHQTHELQTPSRGVCSCCGRQPGAGHGEQPAVEEAGEWWDGGGHGSTPKEPWAGFNLVEQPLLGQQRALEGRSGGAEAVVPAGDAPSGPQAGALCPRLPGVPEEFLPRPGQPHPQQAPHPAGGQTQRTRQGEQLWEGPIFMAILPPQAVGGIKEPRGAVSAERLEGGTQGIPPPWPGPLSSSASSPTAQVTGSSGLGGVAPMGPRALFFTSGVQAVLRDPAPPSPCLSFLSAGSWAQSGLTQEASVSRSLGQSVTLTCTGSSNNVGFYGVGWSQHRPGAAPRTVVLGSSRPSGLPARLSGSCSGSTTSLSISGLQAADEADYYCSLWARSLSAPAVPRAVGKGDKNLPLADGSLW</sequence>
<feature type="region of interest" description="Disordered" evidence="1">
    <location>
        <begin position="178"/>
        <end position="214"/>
    </location>
</feature>
<gene>
    <name evidence="3" type="ORF">E5288_WYG007350</name>
</gene>
<dbReference type="PROSITE" id="PS50835">
    <property type="entry name" value="IG_LIKE"/>
    <property type="match status" value="2"/>
</dbReference>
<dbReference type="InterPro" id="IPR003599">
    <property type="entry name" value="Ig_sub"/>
</dbReference>
<dbReference type="Pfam" id="PF07686">
    <property type="entry name" value="V-set"/>
    <property type="match status" value="2"/>
</dbReference>
<organism evidence="3 4">
    <name type="scientific">Bos mutus</name>
    <name type="common">wild yak</name>
    <dbReference type="NCBI Taxonomy" id="72004"/>
    <lineage>
        <taxon>Eukaryota</taxon>
        <taxon>Metazoa</taxon>
        <taxon>Chordata</taxon>
        <taxon>Craniata</taxon>
        <taxon>Vertebrata</taxon>
        <taxon>Euteleostomi</taxon>
        <taxon>Mammalia</taxon>
        <taxon>Eutheria</taxon>
        <taxon>Laurasiatheria</taxon>
        <taxon>Artiodactyla</taxon>
        <taxon>Ruminantia</taxon>
        <taxon>Pecora</taxon>
        <taxon>Bovidae</taxon>
        <taxon>Bovinae</taxon>
        <taxon>Bos</taxon>
    </lineage>
</organism>
<feature type="compositionally biased region" description="Polar residues" evidence="1">
    <location>
        <begin position="505"/>
        <end position="519"/>
    </location>
</feature>
<dbReference type="Gene3D" id="2.60.40.10">
    <property type="entry name" value="Immunoglobulins"/>
    <property type="match status" value="2"/>
</dbReference>
<dbReference type="PANTHER" id="PTHR23267">
    <property type="entry name" value="IMMUNOGLOBULIN LIGHT CHAIN"/>
    <property type="match status" value="1"/>
</dbReference>
<feature type="region of interest" description="Disordered" evidence="1">
    <location>
        <begin position="413"/>
        <end position="456"/>
    </location>
</feature>
<dbReference type="Proteomes" id="UP000322234">
    <property type="component" value="Unassembled WGS sequence"/>
</dbReference>
<accession>A0A6B0RXK7</accession>
<dbReference type="InterPro" id="IPR013783">
    <property type="entry name" value="Ig-like_fold"/>
</dbReference>
<evidence type="ECO:0000313" key="4">
    <source>
        <dbReference type="Proteomes" id="UP000322234"/>
    </source>
</evidence>
<evidence type="ECO:0000259" key="2">
    <source>
        <dbReference type="PROSITE" id="PS50835"/>
    </source>
</evidence>
<dbReference type="EMBL" id="VBQZ03000108">
    <property type="protein sequence ID" value="MXQ94332.1"/>
    <property type="molecule type" value="Genomic_DNA"/>
</dbReference>
<reference evidence="3" key="1">
    <citation type="submission" date="2019-10" db="EMBL/GenBank/DDBJ databases">
        <title>The sequence and de novo assembly of the wild yak genome.</title>
        <authorList>
            <person name="Liu Y."/>
        </authorList>
    </citation>
    <scope>NUCLEOTIDE SEQUENCE [LARGE SCALE GENOMIC DNA]</scope>
    <source>
        <strain evidence="3">WY2019</strain>
    </source>
</reference>
<proteinExistence type="predicted"/>
<feature type="compositionally biased region" description="Low complexity" evidence="1">
    <location>
        <begin position="444"/>
        <end position="454"/>
    </location>
</feature>
<dbReference type="AlphaFoldDB" id="A0A6B0RXK7"/>
<feature type="domain" description="Ig-like" evidence="2">
    <location>
        <begin position="26"/>
        <end position="115"/>
    </location>
</feature>
<dbReference type="InterPro" id="IPR036179">
    <property type="entry name" value="Ig-like_dom_sf"/>
</dbReference>
<feature type="compositionally biased region" description="Low complexity" evidence="1">
    <location>
        <begin position="186"/>
        <end position="200"/>
    </location>
</feature>
<dbReference type="SMART" id="SM00406">
    <property type="entry name" value="IGv"/>
    <property type="match status" value="2"/>
</dbReference>
<feature type="region of interest" description="Disordered" evidence="1">
    <location>
        <begin position="489"/>
        <end position="523"/>
    </location>
</feature>
<dbReference type="InterPro" id="IPR007110">
    <property type="entry name" value="Ig-like_dom"/>
</dbReference>
<dbReference type="InterPro" id="IPR013106">
    <property type="entry name" value="Ig_V-set"/>
</dbReference>
<feature type="domain" description="Ig-like" evidence="2">
    <location>
        <begin position="551"/>
        <end position="667"/>
    </location>
</feature>
<evidence type="ECO:0000313" key="3">
    <source>
        <dbReference type="EMBL" id="MXQ94332.1"/>
    </source>
</evidence>
<dbReference type="InterPro" id="IPR050150">
    <property type="entry name" value="IgV_Light_Chain"/>
</dbReference>
<dbReference type="SMART" id="SM00409">
    <property type="entry name" value="IG"/>
    <property type="match status" value="2"/>
</dbReference>
<evidence type="ECO:0000256" key="1">
    <source>
        <dbReference type="SAM" id="MobiDB-lite"/>
    </source>
</evidence>
<protein>
    <recommendedName>
        <fullName evidence="2">Ig-like domain-containing protein</fullName>
    </recommendedName>
</protein>
<feature type="region of interest" description="Disordered" evidence="1">
    <location>
        <begin position="261"/>
        <end position="299"/>
    </location>
</feature>
<feature type="compositionally biased region" description="Polar residues" evidence="1">
    <location>
        <begin position="285"/>
        <end position="295"/>
    </location>
</feature>